<organism evidence="4 5">
    <name type="scientific">Dyadobacter flavalbus</name>
    <dbReference type="NCBI Taxonomy" id="2579942"/>
    <lineage>
        <taxon>Bacteria</taxon>
        <taxon>Pseudomonadati</taxon>
        <taxon>Bacteroidota</taxon>
        <taxon>Cytophagia</taxon>
        <taxon>Cytophagales</taxon>
        <taxon>Spirosomataceae</taxon>
        <taxon>Dyadobacter</taxon>
    </lineage>
</organism>
<name>A0A5M8QNJ5_9BACT</name>
<accession>A0A5M8QNJ5</accession>
<dbReference type="PANTHER" id="PTHR11731:SF193">
    <property type="entry name" value="DIPEPTIDYL PEPTIDASE 9"/>
    <property type="match status" value="1"/>
</dbReference>
<dbReference type="GO" id="GO:0006508">
    <property type="term" value="P:proteolysis"/>
    <property type="evidence" value="ECO:0007669"/>
    <property type="project" value="InterPro"/>
</dbReference>
<reference evidence="4 5" key="1">
    <citation type="submission" date="2019-05" db="EMBL/GenBank/DDBJ databases">
        <authorList>
            <person name="Qu J.-H."/>
        </authorList>
    </citation>
    <scope>NUCLEOTIDE SEQUENCE [LARGE SCALE GENOMIC DNA]</scope>
    <source>
        <strain evidence="4 5">NS28</strain>
    </source>
</reference>
<sequence>MNYRIHFLLFLLFANASLSAQSLAPLTVEKIMRDPKMWIGTSPSDITWADNSASVYFDWNPDKNPDDSLYNYSLATKKISKVTLEDRKRMPGKNGVYNRLHTARLYEKNDDIFLVSYKDFSIRQLTNTVEKEQDPEFSGDEKSVVFRRGNNLFSISLASGLLSQLTDFKTGHKKSEPKPDASEKFLEAEQLALFKVLQERKSKKDAGKKISEAEKPAYLKEIYLGEKTVSNQQASPDNRFVTYRLTKPDKSAKTTNIPEYVTESGFTEDIPGRTKVGAPASEYEFWVYDVKKDTARMVSVKDIPGIRNKPDFLKDYPKRDTAQIDRKVIFHGPYWSENGQQAVVIIRSTDNKDRWIMAFDPDSLSLKLLDRQRDEAWIGGPGIGNYPLSPGVSGWLDNRTFYFQSEETGYSHLYAMDVVTGVKTALTAGKFEVQNVILSANKKHFYLITNEVHPGEQHVYRMSAKGGNRTRLTHNPGAHEVTLSPDERNIALRYSNSNTPWELYIMKNPKSGEMAKPEQITHSTSTEFNSYAWRKAKIVTFKSSDEKEVYARVYEPVKSNGKAVIFVHGAGYLQNAHHWWSQYFREYMFNNLLTDLGYTVLDMDYRASSGYGRDWRTGIYRHMGGKDLTDHTDGAKWLISNYNINPEKIGIYGGSYGGFITLMALFTTPDVFRAGAALRPVTDWSAYNQGYTSNILNLPQTDSLAYRRSSPIYHAAGLKNHLLICHGMLDVNVHYQDVVRLSQRLIELGKDNWELASYPMEDHAFTEASSWTDEYKRILKLFEEQLK</sequence>
<dbReference type="Pfam" id="PF00326">
    <property type="entry name" value="Peptidase_S9"/>
    <property type="match status" value="1"/>
</dbReference>
<evidence type="ECO:0000259" key="2">
    <source>
        <dbReference type="Pfam" id="PF00326"/>
    </source>
</evidence>
<dbReference type="GO" id="GO:0008239">
    <property type="term" value="F:dipeptidyl-peptidase activity"/>
    <property type="evidence" value="ECO:0007669"/>
    <property type="project" value="TreeGrafter"/>
</dbReference>
<proteinExistence type="predicted"/>
<dbReference type="AlphaFoldDB" id="A0A5M8QNJ5"/>
<dbReference type="Proteomes" id="UP000323994">
    <property type="component" value="Unassembled WGS sequence"/>
</dbReference>
<dbReference type="SUPFAM" id="SSF53474">
    <property type="entry name" value="alpha/beta-Hydrolases"/>
    <property type="match status" value="1"/>
</dbReference>
<evidence type="ECO:0000259" key="3">
    <source>
        <dbReference type="Pfam" id="PF00930"/>
    </source>
</evidence>
<feature type="domain" description="Peptidase S9 prolyl oligopeptidase catalytic" evidence="2">
    <location>
        <begin position="592"/>
        <end position="787"/>
    </location>
</feature>
<feature type="chain" id="PRO_5024380822" evidence="1">
    <location>
        <begin position="21"/>
        <end position="787"/>
    </location>
</feature>
<dbReference type="InterPro" id="IPR029058">
    <property type="entry name" value="AB_hydrolase_fold"/>
</dbReference>
<dbReference type="Gene3D" id="2.140.10.30">
    <property type="entry name" value="Dipeptidylpeptidase IV, N-terminal domain"/>
    <property type="match status" value="2"/>
</dbReference>
<feature type="signal peptide" evidence="1">
    <location>
        <begin position="1"/>
        <end position="20"/>
    </location>
</feature>
<evidence type="ECO:0000256" key="1">
    <source>
        <dbReference type="SAM" id="SignalP"/>
    </source>
</evidence>
<dbReference type="GO" id="GO:0008236">
    <property type="term" value="F:serine-type peptidase activity"/>
    <property type="evidence" value="ECO:0007669"/>
    <property type="project" value="InterPro"/>
</dbReference>
<dbReference type="RefSeq" id="WP_139013602.1">
    <property type="nucleotide sequence ID" value="NZ_VBSN01000059.1"/>
</dbReference>
<dbReference type="Gene3D" id="3.40.50.1820">
    <property type="entry name" value="alpha/beta hydrolase"/>
    <property type="match status" value="1"/>
</dbReference>
<gene>
    <name evidence="4" type="ORF">FEM33_19120</name>
</gene>
<dbReference type="InterPro" id="IPR001375">
    <property type="entry name" value="Peptidase_S9_cat"/>
</dbReference>
<comment type="caution">
    <text evidence="4">The sequence shown here is derived from an EMBL/GenBank/DDBJ whole genome shotgun (WGS) entry which is preliminary data.</text>
</comment>
<evidence type="ECO:0000313" key="5">
    <source>
        <dbReference type="Proteomes" id="UP000323994"/>
    </source>
</evidence>
<dbReference type="SUPFAM" id="SSF82171">
    <property type="entry name" value="DPP6 N-terminal domain-like"/>
    <property type="match status" value="1"/>
</dbReference>
<keyword evidence="1" id="KW-0732">Signal</keyword>
<dbReference type="OrthoDB" id="9812921at2"/>
<dbReference type="InterPro" id="IPR002469">
    <property type="entry name" value="Peptidase_S9B_N"/>
</dbReference>
<dbReference type="InterPro" id="IPR050278">
    <property type="entry name" value="Serine_Prot_S9B/DPPIV"/>
</dbReference>
<evidence type="ECO:0000313" key="4">
    <source>
        <dbReference type="EMBL" id="KAA6436838.1"/>
    </source>
</evidence>
<protein>
    <submittedName>
        <fullName evidence="4">Prolyl oligopeptidase family serine peptidase</fullName>
    </submittedName>
</protein>
<dbReference type="PANTHER" id="PTHR11731">
    <property type="entry name" value="PROTEASE FAMILY S9B,C DIPEPTIDYL-PEPTIDASE IV-RELATED"/>
    <property type="match status" value="1"/>
</dbReference>
<keyword evidence="5" id="KW-1185">Reference proteome</keyword>
<dbReference type="EMBL" id="VBSN01000059">
    <property type="protein sequence ID" value="KAA6436838.1"/>
    <property type="molecule type" value="Genomic_DNA"/>
</dbReference>
<dbReference type="Pfam" id="PF00930">
    <property type="entry name" value="DPPIV_N"/>
    <property type="match status" value="1"/>
</dbReference>
<feature type="domain" description="Dipeptidylpeptidase IV N-terminal" evidence="3">
    <location>
        <begin position="235"/>
        <end position="501"/>
    </location>
</feature>